<dbReference type="OrthoDB" id="5594999at2759"/>
<dbReference type="InterPro" id="IPR051973">
    <property type="entry name" value="tRNA_Anticodon_Mtase-Reg"/>
</dbReference>
<dbReference type="InterPro" id="IPR001680">
    <property type="entry name" value="WD40_rpt"/>
</dbReference>
<accession>A0A9W8E6F8</accession>
<dbReference type="PROSITE" id="PS50082">
    <property type="entry name" value="WD_REPEATS_2"/>
    <property type="match status" value="3"/>
</dbReference>
<evidence type="ECO:0000313" key="8">
    <source>
        <dbReference type="EMBL" id="KAJ1963295.1"/>
    </source>
</evidence>
<feature type="repeat" description="WD" evidence="7">
    <location>
        <begin position="324"/>
        <end position="358"/>
    </location>
</feature>
<evidence type="ECO:0000256" key="1">
    <source>
        <dbReference type="ARBA" id="ARBA00004496"/>
    </source>
</evidence>
<feature type="repeat" description="WD" evidence="7">
    <location>
        <begin position="215"/>
        <end position="247"/>
    </location>
</feature>
<dbReference type="Proteomes" id="UP001150925">
    <property type="component" value="Unassembled WGS sequence"/>
</dbReference>
<evidence type="ECO:0000256" key="2">
    <source>
        <dbReference type="ARBA" id="ARBA00022490"/>
    </source>
</evidence>
<dbReference type="SMART" id="SM00320">
    <property type="entry name" value="WD40"/>
    <property type="match status" value="10"/>
</dbReference>
<feature type="repeat" description="WD" evidence="7">
    <location>
        <begin position="268"/>
        <end position="300"/>
    </location>
</feature>
<protein>
    <submittedName>
        <fullName evidence="8">WD repeat-containing protein 6</fullName>
    </submittedName>
</protein>
<keyword evidence="9" id="KW-1185">Reference proteome</keyword>
<evidence type="ECO:0000256" key="3">
    <source>
        <dbReference type="ARBA" id="ARBA00022574"/>
    </source>
</evidence>
<evidence type="ECO:0000256" key="7">
    <source>
        <dbReference type="PROSITE-ProRule" id="PRU00221"/>
    </source>
</evidence>
<dbReference type="AlphaFoldDB" id="A0A9W8E6F8"/>
<dbReference type="GO" id="GO:0030488">
    <property type="term" value="P:tRNA methylation"/>
    <property type="evidence" value="ECO:0007669"/>
    <property type="project" value="TreeGrafter"/>
</dbReference>
<keyword evidence="3 7" id="KW-0853">WD repeat</keyword>
<dbReference type="EMBL" id="JANBPY010000844">
    <property type="protein sequence ID" value="KAJ1963295.1"/>
    <property type="molecule type" value="Genomic_DNA"/>
</dbReference>
<dbReference type="GO" id="GO:0005737">
    <property type="term" value="C:cytoplasm"/>
    <property type="evidence" value="ECO:0007669"/>
    <property type="project" value="UniProtKB-SubCell"/>
</dbReference>
<dbReference type="SUPFAM" id="SSF50978">
    <property type="entry name" value="WD40 repeat-like"/>
    <property type="match status" value="3"/>
</dbReference>
<keyword evidence="4" id="KW-0819">tRNA processing</keyword>
<dbReference type="Gene3D" id="2.130.10.10">
    <property type="entry name" value="YVTN repeat-like/Quinoprotein amine dehydrogenase"/>
    <property type="match status" value="4"/>
</dbReference>
<reference evidence="8" key="1">
    <citation type="submission" date="2022-07" db="EMBL/GenBank/DDBJ databases">
        <title>Phylogenomic reconstructions and comparative analyses of Kickxellomycotina fungi.</title>
        <authorList>
            <person name="Reynolds N.K."/>
            <person name="Stajich J.E."/>
            <person name="Barry K."/>
            <person name="Grigoriev I.V."/>
            <person name="Crous P."/>
            <person name="Smith M.E."/>
        </authorList>
    </citation>
    <scope>NUCLEOTIDE SEQUENCE</scope>
    <source>
        <strain evidence="8">RSA 1196</strain>
    </source>
</reference>
<evidence type="ECO:0000256" key="5">
    <source>
        <dbReference type="ARBA" id="ARBA00022737"/>
    </source>
</evidence>
<comment type="subcellular location">
    <subcellularLocation>
        <location evidence="1">Cytoplasm</location>
    </subcellularLocation>
</comment>
<dbReference type="PROSITE" id="PS50294">
    <property type="entry name" value="WD_REPEATS_REGION"/>
    <property type="match status" value="1"/>
</dbReference>
<dbReference type="InterPro" id="IPR015943">
    <property type="entry name" value="WD40/YVTN_repeat-like_dom_sf"/>
</dbReference>
<keyword evidence="5" id="KW-0677">Repeat</keyword>
<gene>
    <name evidence="8" type="primary">WDR6</name>
    <name evidence="8" type="ORF">IWQ62_003263</name>
</gene>
<sequence length="1241" mass="137765">MSSHDDQLQVYSAALKVPVTALCFLTNELVVAGIGPYIQIYNIRTEQCIERHRVFTWDRVHGVELAPESVGKHYHLAVFGGKSLQLWRVHLPSDHHPPTSAVLTPWGPVRQVRDWIMACHWVYPENSVVPLELALALGHNQVEVYQLDSWALVHHIQCAVQCIIYTARFFGRTRRTLLMMSGTVFNEVLVWPVWQSTDSGHLPSGVPLGKVAQRFVGHEGVIFGIRFNLSGTVMVSVSDDRTIRVWQSDPADAYDVTSTTVIKATTTLYGHTSRVWDCQFTEEFLVSISEDATCRIWSFNKDHLDGEGGPRPLACWRGHTGKSIWSVAISPDQTTVVTGGGDCGIRLWSLQSVRYRTVDANKPLRTTALPELSTYQVAEQITAKSKGKEFIRNFCSINHGHTAIMSTHYGYLLRYDYPENRWTRLLYDSELAGYSMLQPTPCGKVVVCGTIQGNLLFVSTDAESAPVCTRLQISTEQIFDIQTSAVASTNNEVDVFVTVLGEPVHWLRLLFHSNTTWECRPVTDLTLPAATLPLCFAMDADCQILAVGSREGALLLYDIIQLKTNPCETIQSTNSLAPFLNLRRLHSKDAITSVLFIASSEQSELSSQANQEPSNLNEFTILTGGRDGAVRTLHITLPSSVSQPTQKPYHTDSMANIAPFPWTTAYADNDVPMQSIVVPFHPASTTQSAAEGKVQFIHREKVTRGWVEGLTYLDGQLLVSSFYRKRFIIFNVTHQYEQLALFCGGAHRRWYFHAVNPELWGASFVFLRRDAIHAYIAPAEDPTGEIALTPVLEQSFHGREIRALAYLPYSDNVHLPQGIVATAGEEGVLKISQQITPTFFHTLCTVHHHISVIRCIKWVIVNSDVFLFTAGGCEEMRCWKVVITTFEGEKNSPILPKVHCVEVAIAPTESVTQGVRIMDITVIPHNYSHQDTGKNNPIHATPCIYVASVHSDAALKLWACYPEQHRFVLVAEDRIYHPNCILSVDHVCLSHHSKTTAEVRNAVLVSTGSTDGFIRIFDITSVLQDWASDTPEESIDCSASVTPLAPPVCQFAAHQSGVNALRIWIDDRQSLSVWVASGGDDNQLHLARMSVACETNQKSREPIRLNIASQCAREAAHASSIQSVHVIWASAIDPYLVTVATDQRINICRITSDERNDTSSSSTSPQHTFLANEGKHKNANAITDVISSGARMGLQLHKSFTTDISDPSTSDVIPCRTGRWAMGVAGIGAQFFEFESSNEST</sequence>
<keyword evidence="2" id="KW-0963">Cytoplasm</keyword>
<dbReference type="InterPro" id="IPR036322">
    <property type="entry name" value="WD40_repeat_dom_sf"/>
</dbReference>
<dbReference type="PANTHER" id="PTHR14344:SF3">
    <property type="entry name" value="WD REPEAT-CONTAINING PROTEIN 6"/>
    <property type="match status" value="1"/>
</dbReference>
<proteinExistence type="inferred from homology"/>
<evidence type="ECO:0000256" key="6">
    <source>
        <dbReference type="ARBA" id="ARBA00038255"/>
    </source>
</evidence>
<comment type="caution">
    <text evidence="8">The sequence shown here is derived from an EMBL/GenBank/DDBJ whole genome shotgun (WGS) entry which is preliminary data.</text>
</comment>
<dbReference type="PANTHER" id="PTHR14344">
    <property type="entry name" value="WD REPEAT PROTEIN"/>
    <property type="match status" value="1"/>
</dbReference>
<evidence type="ECO:0000256" key="4">
    <source>
        <dbReference type="ARBA" id="ARBA00022694"/>
    </source>
</evidence>
<name>A0A9W8E6F8_9FUNG</name>
<dbReference type="Pfam" id="PF00400">
    <property type="entry name" value="WD40"/>
    <property type="match status" value="3"/>
</dbReference>
<evidence type="ECO:0000313" key="9">
    <source>
        <dbReference type="Proteomes" id="UP001150925"/>
    </source>
</evidence>
<comment type="similarity">
    <text evidence="6">Belongs to the WD repeat WDR6 family.</text>
</comment>
<organism evidence="8 9">
    <name type="scientific">Dispira parvispora</name>
    <dbReference type="NCBI Taxonomy" id="1520584"/>
    <lineage>
        <taxon>Eukaryota</taxon>
        <taxon>Fungi</taxon>
        <taxon>Fungi incertae sedis</taxon>
        <taxon>Zoopagomycota</taxon>
        <taxon>Kickxellomycotina</taxon>
        <taxon>Dimargaritomycetes</taxon>
        <taxon>Dimargaritales</taxon>
        <taxon>Dimargaritaceae</taxon>
        <taxon>Dispira</taxon>
    </lineage>
</organism>